<accession>A0A0K2UF40</accession>
<organism evidence="1">
    <name type="scientific">Lepeophtheirus salmonis</name>
    <name type="common">Salmon louse</name>
    <name type="synonym">Caligus salmonis</name>
    <dbReference type="NCBI Taxonomy" id="72036"/>
    <lineage>
        <taxon>Eukaryota</taxon>
        <taxon>Metazoa</taxon>
        <taxon>Ecdysozoa</taxon>
        <taxon>Arthropoda</taxon>
        <taxon>Crustacea</taxon>
        <taxon>Multicrustacea</taxon>
        <taxon>Hexanauplia</taxon>
        <taxon>Copepoda</taxon>
        <taxon>Siphonostomatoida</taxon>
        <taxon>Caligidae</taxon>
        <taxon>Lepeophtheirus</taxon>
    </lineage>
</organism>
<name>A0A0K2UF40_LEPSM</name>
<protein>
    <submittedName>
        <fullName evidence="1">Uncharacterized protein</fullName>
    </submittedName>
</protein>
<sequence>HVSTLQLRVIQTKKETKFQDFYRCGAICLEIFVNEFNLKLDHPEVVWVCHSF</sequence>
<evidence type="ECO:0000313" key="1">
    <source>
        <dbReference type="EMBL" id="CDW36567.1"/>
    </source>
</evidence>
<dbReference type="EMBL" id="HACA01019206">
    <property type="protein sequence ID" value="CDW36567.1"/>
    <property type="molecule type" value="Transcribed_RNA"/>
</dbReference>
<proteinExistence type="predicted"/>
<reference evidence="1" key="1">
    <citation type="submission" date="2014-05" db="EMBL/GenBank/DDBJ databases">
        <authorList>
            <person name="Chronopoulou M."/>
        </authorList>
    </citation>
    <scope>NUCLEOTIDE SEQUENCE</scope>
    <source>
        <tissue evidence="1">Whole organism</tissue>
    </source>
</reference>
<dbReference type="AlphaFoldDB" id="A0A0K2UF40"/>
<feature type="non-terminal residue" evidence="1">
    <location>
        <position position="1"/>
    </location>
</feature>